<keyword evidence="2" id="KW-0560">Oxidoreductase</keyword>
<reference evidence="5 6" key="1">
    <citation type="journal article" date="2017" name="Int. J. Syst. Evol. Microbiol.">
        <title>Mucilaginibacterpsychrotolerans sp. nov., isolated from peatlands.</title>
        <authorList>
            <person name="Deng Y."/>
            <person name="Shen L."/>
            <person name="Xu B."/>
            <person name="Liu Y."/>
            <person name="Gu Z."/>
            <person name="Liu H."/>
            <person name="Zhou Y."/>
        </authorList>
    </citation>
    <scope>NUCLEOTIDE SEQUENCE [LARGE SCALE GENOMIC DNA]</scope>
    <source>
        <strain evidence="5 6">NH7-4</strain>
    </source>
</reference>
<dbReference type="Proteomes" id="UP000297540">
    <property type="component" value="Unassembled WGS sequence"/>
</dbReference>
<dbReference type="InterPro" id="IPR057326">
    <property type="entry name" value="KR_dom"/>
</dbReference>
<dbReference type="AlphaFoldDB" id="A0A4Y8SKD8"/>
<accession>A0A4Y8SKD8</accession>
<protein>
    <submittedName>
        <fullName evidence="5">SDR family oxidoreductase</fullName>
    </submittedName>
</protein>
<evidence type="ECO:0000259" key="4">
    <source>
        <dbReference type="SMART" id="SM00822"/>
    </source>
</evidence>
<proteinExistence type="inferred from homology"/>
<dbReference type="EMBL" id="SOZE01000005">
    <property type="protein sequence ID" value="TFF38894.1"/>
    <property type="molecule type" value="Genomic_DNA"/>
</dbReference>
<dbReference type="PROSITE" id="PS00061">
    <property type="entry name" value="ADH_SHORT"/>
    <property type="match status" value="1"/>
</dbReference>
<evidence type="ECO:0000313" key="6">
    <source>
        <dbReference type="Proteomes" id="UP000297540"/>
    </source>
</evidence>
<dbReference type="InterPro" id="IPR036291">
    <property type="entry name" value="NAD(P)-bd_dom_sf"/>
</dbReference>
<dbReference type="PRINTS" id="PR00080">
    <property type="entry name" value="SDRFAMILY"/>
</dbReference>
<keyword evidence="6" id="KW-1185">Reference proteome</keyword>
<dbReference type="RefSeq" id="WP_133228099.1">
    <property type="nucleotide sequence ID" value="NZ_SOZE01000005.1"/>
</dbReference>
<dbReference type="GO" id="GO:0016491">
    <property type="term" value="F:oxidoreductase activity"/>
    <property type="evidence" value="ECO:0007669"/>
    <property type="project" value="UniProtKB-KW"/>
</dbReference>
<dbReference type="Gene3D" id="3.40.50.720">
    <property type="entry name" value="NAD(P)-binding Rossmann-like Domain"/>
    <property type="match status" value="1"/>
</dbReference>
<dbReference type="PANTHER" id="PTHR44196:SF2">
    <property type="entry name" value="SHORT-CHAIN DEHYDROGENASE-RELATED"/>
    <property type="match status" value="1"/>
</dbReference>
<feature type="domain" description="Ketoreductase" evidence="4">
    <location>
        <begin position="3"/>
        <end position="187"/>
    </location>
</feature>
<evidence type="ECO:0000256" key="1">
    <source>
        <dbReference type="ARBA" id="ARBA00006484"/>
    </source>
</evidence>
<dbReference type="OrthoDB" id="9808814at2"/>
<name>A0A4Y8SKD8_9SPHI</name>
<comment type="similarity">
    <text evidence="1 3">Belongs to the short-chain dehydrogenases/reductases (SDR) family.</text>
</comment>
<sequence>MNEYALITGAGRGIGKELALQLAERGYNLLLVARSKGDLDALAQTVATNYQVKALCLSADLSADGAALAVADWCKTLGVPVSILVNNAGYGLWGNFDELDLAAQMNMLKLNISALVELTYYTLPLLKKQSKAFVLNVSSVAAYQAVPSLALYSASKAFVLSFSRALRYEQKQGKVSVTCLCPGPTATGFAQRAGMDALQELAEKFNMSPAEVARVGLKAMFRKKAEIVPGFLNRVSAIAARHLNKSLVERITASLYKK</sequence>
<dbReference type="InterPro" id="IPR020904">
    <property type="entry name" value="Sc_DH/Rdtase_CS"/>
</dbReference>
<dbReference type="PIRSF" id="PIRSF000126">
    <property type="entry name" value="11-beta-HSD1"/>
    <property type="match status" value="1"/>
</dbReference>
<dbReference type="SUPFAM" id="SSF51735">
    <property type="entry name" value="NAD(P)-binding Rossmann-fold domains"/>
    <property type="match status" value="1"/>
</dbReference>
<dbReference type="InterPro" id="IPR002347">
    <property type="entry name" value="SDR_fam"/>
</dbReference>
<evidence type="ECO:0000313" key="5">
    <source>
        <dbReference type="EMBL" id="TFF38894.1"/>
    </source>
</evidence>
<dbReference type="GO" id="GO:0016020">
    <property type="term" value="C:membrane"/>
    <property type="evidence" value="ECO:0007669"/>
    <property type="project" value="TreeGrafter"/>
</dbReference>
<dbReference type="Pfam" id="PF00106">
    <property type="entry name" value="adh_short"/>
    <property type="match status" value="1"/>
</dbReference>
<comment type="caution">
    <text evidence="5">The sequence shown here is derived from an EMBL/GenBank/DDBJ whole genome shotgun (WGS) entry which is preliminary data.</text>
</comment>
<dbReference type="PANTHER" id="PTHR44196">
    <property type="entry name" value="DEHYDROGENASE/REDUCTASE SDR FAMILY MEMBER 7B"/>
    <property type="match status" value="1"/>
</dbReference>
<gene>
    <name evidence="5" type="ORF">E2R66_07785</name>
</gene>
<evidence type="ECO:0000256" key="2">
    <source>
        <dbReference type="ARBA" id="ARBA00023002"/>
    </source>
</evidence>
<dbReference type="SMART" id="SM00822">
    <property type="entry name" value="PKS_KR"/>
    <property type="match status" value="1"/>
</dbReference>
<evidence type="ECO:0000256" key="3">
    <source>
        <dbReference type="RuleBase" id="RU000363"/>
    </source>
</evidence>
<dbReference type="PRINTS" id="PR00081">
    <property type="entry name" value="GDHRDH"/>
</dbReference>
<organism evidence="5 6">
    <name type="scientific">Mucilaginibacter psychrotolerans</name>
    <dbReference type="NCBI Taxonomy" id="1524096"/>
    <lineage>
        <taxon>Bacteria</taxon>
        <taxon>Pseudomonadati</taxon>
        <taxon>Bacteroidota</taxon>
        <taxon>Sphingobacteriia</taxon>
        <taxon>Sphingobacteriales</taxon>
        <taxon>Sphingobacteriaceae</taxon>
        <taxon>Mucilaginibacter</taxon>
    </lineage>
</organism>